<dbReference type="PANTHER" id="PTHR33144:SF48">
    <property type="entry name" value="PLANT TRANSPOSASE (PTTA_EN_SPM FAMILY)"/>
    <property type="match status" value="1"/>
</dbReference>
<comment type="caution">
    <text evidence="1">The sequence shown here is derived from an EMBL/GenBank/DDBJ whole genome shotgun (WGS) entry which is preliminary data.</text>
</comment>
<dbReference type="Proteomes" id="UP000737018">
    <property type="component" value="Unassembled WGS sequence"/>
</dbReference>
<dbReference type="AlphaFoldDB" id="A0A8J4Q3A8"/>
<dbReference type="Pfam" id="PF04484">
    <property type="entry name" value="QWRF"/>
    <property type="match status" value="1"/>
</dbReference>
<evidence type="ECO:0000313" key="2">
    <source>
        <dbReference type="Proteomes" id="UP000737018"/>
    </source>
</evidence>
<accession>A0A8J4Q3A8</accession>
<gene>
    <name evidence="1" type="ORF">CMV_029330</name>
</gene>
<name>A0A8J4Q3A8_9ROSI</name>
<dbReference type="PANTHER" id="PTHR33144">
    <property type="entry name" value="OS10G0409366 PROTEIN-RELATED"/>
    <property type="match status" value="1"/>
</dbReference>
<proteinExistence type="predicted"/>
<organism evidence="1 2">
    <name type="scientific">Castanea mollissima</name>
    <name type="common">Chinese chestnut</name>
    <dbReference type="NCBI Taxonomy" id="60419"/>
    <lineage>
        <taxon>Eukaryota</taxon>
        <taxon>Viridiplantae</taxon>
        <taxon>Streptophyta</taxon>
        <taxon>Embryophyta</taxon>
        <taxon>Tracheophyta</taxon>
        <taxon>Spermatophyta</taxon>
        <taxon>Magnoliopsida</taxon>
        <taxon>eudicotyledons</taxon>
        <taxon>Gunneridae</taxon>
        <taxon>Pentapetalae</taxon>
        <taxon>rosids</taxon>
        <taxon>fabids</taxon>
        <taxon>Fagales</taxon>
        <taxon>Fagaceae</taxon>
        <taxon>Castanea</taxon>
    </lineage>
</organism>
<evidence type="ECO:0000313" key="1">
    <source>
        <dbReference type="EMBL" id="KAF3944175.1"/>
    </source>
</evidence>
<dbReference type="EMBL" id="JRKL02012675">
    <property type="protein sequence ID" value="KAF3944175.1"/>
    <property type="molecule type" value="Genomic_DNA"/>
</dbReference>
<reference evidence="1" key="1">
    <citation type="submission" date="2020-03" db="EMBL/GenBank/DDBJ databases">
        <title>Castanea mollissima Vanexum genome sequencing.</title>
        <authorList>
            <person name="Staton M."/>
        </authorList>
    </citation>
    <scope>NUCLEOTIDE SEQUENCE</scope>
    <source>
        <tissue evidence="1">Leaf</tissue>
    </source>
</reference>
<keyword evidence="2" id="KW-1185">Reference proteome</keyword>
<sequence>MGGVIGKAANGIGGVIGSAFAAPIKTIFGASCEYAIDTMQSVCLKEAGVKASGSLEEETTVMGRTFGGYLRFKADEESIYQALSTAVGVLDSIEATIAKFFSKQIGTVLFILTELRSMFDLEDEFLEELELAIALVSTLLAKEESVQVHLIQAAGVKERPRSLKISISRFRRPQNATTTNHASQCASLGKRGVEALQDAASCGTSDGERIDVSINRFGQPIGREAAKLSSFMGTIARNGYIAPLTYVSWRAVLDAAKENMWQIVQVLL</sequence>
<dbReference type="OrthoDB" id="1500576at2759"/>
<protein>
    <submittedName>
        <fullName evidence="1">Uncharacterized protein</fullName>
    </submittedName>
</protein>
<dbReference type="InterPro" id="IPR007573">
    <property type="entry name" value="QWRF"/>
</dbReference>